<evidence type="ECO:0000256" key="10">
    <source>
        <dbReference type="ARBA" id="ARBA00023037"/>
    </source>
</evidence>
<dbReference type="InterPro" id="IPR028994">
    <property type="entry name" value="Integrin_alpha_N"/>
</dbReference>
<dbReference type="InterPro" id="IPR018184">
    <property type="entry name" value="Integrin_alpha_C_CS"/>
</dbReference>
<comment type="similarity">
    <text evidence="2 16">Belongs to the integrin alpha chain family.</text>
</comment>
<name>A0AAD8D0V4_ACIOX</name>
<protein>
    <submittedName>
        <fullName evidence="20">Integrin alpha-IIb</fullName>
    </submittedName>
</protein>
<evidence type="ECO:0000256" key="1">
    <source>
        <dbReference type="ARBA" id="ARBA00004479"/>
    </source>
</evidence>
<keyword evidence="4" id="KW-0479">Metal-binding</keyword>
<dbReference type="Gene3D" id="1.20.5.930">
    <property type="entry name" value="Bicelle-embedded integrin alpha(iib) transmembrane segment"/>
    <property type="match status" value="1"/>
</dbReference>
<dbReference type="PANTHER" id="PTHR23220">
    <property type="entry name" value="INTEGRIN ALPHA"/>
    <property type="match status" value="1"/>
</dbReference>
<dbReference type="GO" id="GO:0009897">
    <property type="term" value="C:external side of plasma membrane"/>
    <property type="evidence" value="ECO:0007669"/>
    <property type="project" value="TreeGrafter"/>
</dbReference>
<keyword evidence="13 16" id="KW-0675">Receptor</keyword>
<feature type="repeat" description="FG-GAP" evidence="15">
    <location>
        <begin position="255"/>
        <end position="310"/>
    </location>
</feature>
<dbReference type="Gene3D" id="2.60.40.1510">
    <property type="entry name" value="ntegrin, alpha v. Chain A, domain 3"/>
    <property type="match status" value="1"/>
</dbReference>
<dbReference type="FunFam" id="1.20.5.930:FF:000001">
    <property type="entry name" value="Integrin subunit alpha V"/>
    <property type="match status" value="1"/>
</dbReference>
<evidence type="ECO:0000256" key="6">
    <source>
        <dbReference type="ARBA" id="ARBA00022737"/>
    </source>
</evidence>
<accession>A0AAD8D0V4</accession>
<dbReference type="GO" id="GO:0007160">
    <property type="term" value="P:cell-matrix adhesion"/>
    <property type="evidence" value="ECO:0007669"/>
    <property type="project" value="TreeGrafter"/>
</dbReference>
<evidence type="ECO:0000256" key="5">
    <source>
        <dbReference type="ARBA" id="ARBA00022729"/>
    </source>
</evidence>
<feature type="domain" description="Integrin alpha first immunoglubulin-like" evidence="17">
    <location>
        <begin position="488"/>
        <end position="638"/>
    </location>
</feature>
<keyword evidence="6" id="KW-0677">Repeat</keyword>
<evidence type="ECO:0000256" key="11">
    <source>
        <dbReference type="ARBA" id="ARBA00023136"/>
    </source>
</evidence>
<keyword evidence="12" id="KW-1015">Disulfide bond</keyword>
<feature type="chain" id="PRO_5041767839" evidence="16">
    <location>
        <begin position="31"/>
        <end position="1052"/>
    </location>
</feature>
<feature type="repeat" description="FG-GAP" evidence="15">
    <location>
        <begin position="379"/>
        <end position="436"/>
    </location>
</feature>
<evidence type="ECO:0000259" key="19">
    <source>
        <dbReference type="Pfam" id="PF20806"/>
    </source>
</evidence>
<dbReference type="FunFam" id="2.60.40.1460:FF:000001">
    <property type="entry name" value="Integrin, alpha V"/>
    <property type="match status" value="1"/>
</dbReference>
<evidence type="ECO:0000256" key="3">
    <source>
        <dbReference type="ARBA" id="ARBA00022692"/>
    </source>
</evidence>
<dbReference type="GO" id="GO:0001525">
    <property type="term" value="P:angiogenesis"/>
    <property type="evidence" value="ECO:0007669"/>
    <property type="project" value="TreeGrafter"/>
</dbReference>
<dbReference type="GO" id="GO:0007229">
    <property type="term" value="P:integrin-mediated signaling pathway"/>
    <property type="evidence" value="ECO:0007669"/>
    <property type="project" value="UniProtKB-KW"/>
</dbReference>
<dbReference type="InterPro" id="IPR013649">
    <property type="entry name" value="Integrin_alpha_Ig-like_1"/>
</dbReference>
<comment type="caution">
    <text evidence="20">The sequence shown here is derived from an EMBL/GenBank/DDBJ whole genome shotgun (WGS) entry which is preliminary data.</text>
</comment>
<dbReference type="Pfam" id="PF08441">
    <property type="entry name" value="Integrin_A_Ig_1"/>
    <property type="match status" value="1"/>
</dbReference>
<dbReference type="Gene3D" id="2.130.10.130">
    <property type="entry name" value="Integrin alpha, N-terminal"/>
    <property type="match status" value="1"/>
</dbReference>
<keyword evidence="7" id="KW-0106">Calcium</keyword>
<reference evidence="20" key="1">
    <citation type="submission" date="2022-02" db="EMBL/GenBank/DDBJ databases">
        <title>Atlantic sturgeon de novo genome assembly.</title>
        <authorList>
            <person name="Stock M."/>
            <person name="Klopp C."/>
            <person name="Guiguen Y."/>
            <person name="Cabau C."/>
            <person name="Parinello H."/>
            <person name="Santidrian Yebra-Pimentel E."/>
            <person name="Kuhl H."/>
            <person name="Dirks R.P."/>
            <person name="Guessner J."/>
            <person name="Wuertz S."/>
            <person name="Du K."/>
            <person name="Schartl M."/>
        </authorList>
    </citation>
    <scope>NUCLEOTIDE SEQUENCE</scope>
    <source>
        <strain evidence="20">STURGEONOMICS-FGT-2020</strain>
        <tissue evidence="20">Whole blood</tissue>
    </source>
</reference>
<dbReference type="InterPro" id="IPR000413">
    <property type="entry name" value="Integrin_alpha"/>
</dbReference>
<feature type="transmembrane region" description="Helical" evidence="16">
    <location>
        <begin position="1007"/>
        <end position="1029"/>
    </location>
</feature>
<dbReference type="Pfam" id="PF20806">
    <property type="entry name" value="Integrin_A_Ig_3"/>
    <property type="match status" value="1"/>
</dbReference>
<dbReference type="SMART" id="SM00191">
    <property type="entry name" value="Int_alpha"/>
    <property type="match status" value="5"/>
</dbReference>
<keyword evidence="3 16" id="KW-0812">Transmembrane</keyword>
<dbReference type="SUPFAM" id="SSF69318">
    <property type="entry name" value="Integrin alpha N-terminal domain"/>
    <property type="match status" value="1"/>
</dbReference>
<evidence type="ECO:0000256" key="13">
    <source>
        <dbReference type="ARBA" id="ARBA00023170"/>
    </source>
</evidence>
<keyword evidence="10 16" id="KW-0401">Integrin</keyword>
<organism evidence="20 21">
    <name type="scientific">Acipenser oxyrinchus oxyrinchus</name>
    <dbReference type="NCBI Taxonomy" id="40147"/>
    <lineage>
        <taxon>Eukaryota</taxon>
        <taxon>Metazoa</taxon>
        <taxon>Chordata</taxon>
        <taxon>Craniata</taxon>
        <taxon>Vertebrata</taxon>
        <taxon>Euteleostomi</taxon>
        <taxon>Actinopterygii</taxon>
        <taxon>Chondrostei</taxon>
        <taxon>Acipenseriformes</taxon>
        <taxon>Acipenseridae</taxon>
        <taxon>Acipenser</taxon>
    </lineage>
</organism>
<feature type="repeat" description="FG-GAP" evidence="15">
    <location>
        <begin position="440"/>
        <end position="503"/>
    </location>
</feature>
<feature type="domain" description="Integrin alpha third immunoglobulin-like" evidence="19">
    <location>
        <begin position="789"/>
        <end position="996"/>
    </location>
</feature>
<keyword evidence="14" id="KW-0325">Glycoprotein</keyword>
<gene>
    <name evidence="20" type="primary">ITGA8</name>
    <name evidence="20" type="ORF">AOXY_G20472</name>
</gene>
<evidence type="ECO:0000256" key="2">
    <source>
        <dbReference type="ARBA" id="ARBA00008054"/>
    </source>
</evidence>
<evidence type="ECO:0000313" key="21">
    <source>
        <dbReference type="Proteomes" id="UP001230051"/>
    </source>
</evidence>
<feature type="domain" description="Integrin alpha second immunoglobulin-like" evidence="18">
    <location>
        <begin position="643"/>
        <end position="783"/>
    </location>
</feature>
<keyword evidence="11 16" id="KW-0472">Membrane</keyword>
<dbReference type="Pfam" id="PF01839">
    <property type="entry name" value="FG-GAP"/>
    <property type="match status" value="2"/>
</dbReference>
<dbReference type="PROSITE" id="PS00242">
    <property type="entry name" value="INTEGRIN_ALPHA"/>
    <property type="match status" value="1"/>
</dbReference>
<dbReference type="GO" id="GO:0046872">
    <property type="term" value="F:metal ion binding"/>
    <property type="evidence" value="ECO:0007669"/>
    <property type="project" value="UniProtKB-KW"/>
</dbReference>
<dbReference type="Proteomes" id="UP001230051">
    <property type="component" value="Unassembled WGS sequence"/>
</dbReference>
<evidence type="ECO:0000256" key="7">
    <source>
        <dbReference type="ARBA" id="ARBA00022837"/>
    </source>
</evidence>
<dbReference type="InterPro" id="IPR048285">
    <property type="entry name" value="Integrin_alpha_Ig-like_2"/>
</dbReference>
<comment type="subcellular location">
    <subcellularLocation>
        <location evidence="1 16">Membrane</location>
        <topology evidence="1 16">Single-pass type I membrane protein</topology>
    </subcellularLocation>
</comment>
<evidence type="ECO:0000256" key="14">
    <source>
        <dbReference type="ARBA" id="ARBA00023180"/>
    </source>
</evidence>
<evidence type="ECO:0000256" key="16">
    <source>
        <dbReference type="RuleBase" id="RU003762"/>
    </source>
</evidence>
<dbReference type="EMBL" id="JAGXEW010000020">
    <property type="protein sequence ID" value="KAK1160331.1"/>
    <property type="molecule type" value="Genomic_DNA"/>
</dbReference>
<dbReference type="PRINTS" id="PR01185">
    <property type="entry name" value="INTEGRINA"/>
</dbReference>
<dbReference type="InterPro" id="IPR013519">
    <property type="entry name" value="Int_alpha_beta-p"/>
</dbReference>
<evidence type="ECO:0000256" key="15">
    <source>
        <dbReference type="PROSITE-ProRule" id="PRU00803"/>
    </source>
</evidence>
<dbReference type="GO" id="GO:0008305">
    <property type="term" value="C:integrin complex"/>
    <property type="evidence" value="ECO:0007669"/>
    <property type="project" value="InterPro"/>
</dbReference>
<evidence type="ECO:0000313" key="20">
    <source>
        <dbReference type="EMBL" id="KAK1160331.1"/>
    </source>
</evidence>
<dbReference type="FunFam" id="2.60.40.1510:FF:000001">
    <property type="entry name" value="Integrin alpha V"/>
    <property type="match status" value="1"/>
</dbReference>
<keyword evidence="8 16" id="KW-0130">Cell adhesion</keyword>
<evidence type="ECO:0000256" key="12">
    <source>
        <dbReference type="ARBA" id="ARBA00023157"/>
    </source>
</evidence>
<dbReference type="GO" id="GO:0005178">
    <property type="term" value="F:integrin binding"/>
    <property type="evidence" value="ECO:0007669"/>
    <property type="project" value="TreeGrafter"/>
</dbReference>
<dbReference type="Pfam" id="PF20805">
    <property type="entry name" value="Integrin_A_Ig_2"/>
    <property type="match status" value="1"/>
</dbReference>
<evidence type="ECO:0000256" key="9">
    <source>
        <dbReference type="ARBA" id="ARBA00022989"/>
    </source>
</evidence>
<dbReference type="GO" id="GO:0033627">
    <property type="term" value="P:cell adhesion mediated by integrin"/>
    <property type="evidence" value="ECO:0007669"/>
    <property type="project" value="TreeGrafter"/>
</dbReference>
<dbReference type="InterPro" id="IPR048286">
    <property type="entry name" value="Integrin_alpha_Ig-like_3"/>
</dbReference>
<dbReference type="Gene3D" id="2.60.40.1460">
    <property type="entry name" value="Integrin domains. Chain A, domain 2"/>
    <property type="match status" value="1"/>
</dbReference>
<dbReference type="InterPro" id="IPR032695">
    <property type="entry name" value="Integrin_dom_sf"/>
</dbReference>
<feature type="signal peptide" evidence="16">
    <location>
        <begin position="1"/>
        <end position="30"/>
    </location>
</feature>
<keyword evidence="9 16" id="KW-1133">Transmembrane helix</keyword>
<evidence type="ECO:0000256" key="4">
    <source>
        <dbReference type="ARBA" id="ARBA00022723"/>
    </source>
</evidence>
<feature type="repeat" description="FG-GAP" evidence="15">
    <location>
        <begin position="32"/>
        <end position="97"/>
    </location>
</feature>
<proteinExistence type="inferred from homology"/>
<dbReference type="GO" id="GO:0098609">
    <property type="term" value="P:cell-cell adhesion"/>
    <property type="evidence" value="ECO:0007669"/>
    <property type="project" value="TreeGrafter"/>
</dbReference>
<keyword evidence="21" id="KW-1185">Reference proteome</keyword>
<dbReference type="AlphaFoldDB" id="A0AAD8D0V4"/>
<dbReference type="SUPFAM" id="SSF69179">
    <property type="entry name" value="Integrin domains"/>
    <property type="match status" value="3"/>
</dbReference>
<evidence type="ECO:0000259" key="18">
    <source>
        <dbReference type="Pfam" id="PF20805"/>
    </source>
</evidence>
<keyword evidence="5 16" id="KW-0732">Signal</keyword>
<dbReference type="PANTHER" id="PTHR23220:SF73">
    <property type="entry name" value="INTEGRIN ALPHA-IIB"/>
    <property type="match status" value="1"/>
</dbReference>
<dbReference type="Gene3D" id="2.60.40.1530">
    <property type="entry name" value="ntegrin, alpha v. Chain A, domain 4"/>
    <property type="match status" value="1"/>
</dbReference>
<evidence type="ECO:0000256" key="8">
    <source>
        <dbReference type="ARBA" id="ARBA00022889"/>
    </source>
</evidence>
<evidence type="ECO:0000259" key="17">
    <source>
        <dbReference type="Pfam" id="PF08441"/>
    </source>
</evidence>
<dbReference type="PROSITE" id="PS51470">
    <property type="entry name" value="FG_GAP"/>
    <property type="match status" value="5"/>
</dbReference>
<dbReference type="InterPro" id="IPR013517">
    <property type="entry name" value="FG-GAP"/>
</dbReference>
<feature type="repeat" description="FG-GAP" evidence="15">
    <location>
        <begin position="311"/>
        <end position="377"/>
    </location>
</feature>
<sequence>MAGTIGERFVCQINVLHLMLYTALLSKSCAINLDVKKPTVYSGPEGSYFGFSMDFYLPATGNANIVVGAPKTNTSQPGVTESGAVFLCPWSENGGQCDIMPFDTKSDQEYVYADGIVNLKTNKSNQWLGATVRSDNNYIVACAPYFKWNAVEGQDESGITPVGNCHIAAMSFGTYTEYSPCRSYKTEQFYRSRNYNGDRRFCETGFSSDITKDGKIVLGAPGAFYFMGQTMAANIPKVFESKIHKRPIVNVAGETITAEDPYNEYDGYRGYSVAVGEFTGDSVPDYVVGIPNGRNTFGTVIIYNGQSTYILSLVHSFYGTQVTAYFGHTVAVTDINNDGKDDVLIGAPLFMERWPDNKLHQVGQVYLFLQREGSAFSSKPDLTLTGRDVYGRFGSAIATLGDIDQDGYNDIAVGAPYSGSEGRVFIFTGQSDGVKPQYTQVLESPFPKQSTSAAFGFSLRGGSDIDSNGYPDLLVGAWGVSKVAVYRSQPVILAKAKITLYPDVLNPDTKTCKLPQSNTPVSCFTIMSCVAVSGRSIPKQIVLNSELQLDRMKQRRMRRTLFLDSNQPKDVFSLFIDRDKGFACKNFTVYLRDKSEFKDKLSPIIISLNYTLNESSPQGSKTPLAVLHGQKAGAVQTRIILDCGTDNICIPDLKLSAHLDKTRLLIGNENPLLLVVSAENQGEGAYETELRVQPPPHTHFQGVLRNREGFTKLTCTKKKENETVVVICDLGNPMKQGDQLKAGLNFSVSYLDEVESSVLFELQVKSKNSHSPDSNVVNLKINVSAVASLEMRGGSSPVECVLPITEWQPKSNLKTIEDIGPQIEHIYELHNKGPGTVNARMEVDFPTHLREDIFLYVFSNAVEENLKCETNLSAIDHYKLVKPSDTALNQSIAFNPHNIDKREVDQPEQLHKEPTHVNCSHAVCVSFRCQVTNLERGKSAVIRVMSRLWVKSFLKRPFEDFILQSMASYSVISMPYKIKPEVLPSGSAETHTEIVWISPDGEKEVPLWWIIVAIIAGLILLSLLIFILWKIGFFERTRPPNDNSEELNPEGN</sequence>